<dbReference type="Proteomes" id="UP000233343">
    <property type="component" value="Unassembled WGS sequence"/>
</dbReference>
<evidence type="ECO:0000256" key="4">
    <source>
        <dbReference type="ARBA" id="ARBA00022679"/>
    </source>
</evidence>
<sequence length="422" mass="48246">MKILSSKGMVHLYEFINSLILHFFIMMIIPLVKIIIPKNQYPLKSELIFSFFIVVSLILTITYPVEISDTTSFDLKFIPVFIAFFYINNKTGIFTVCLLILLRVHDVHSFLVLLINYSIIVVLLLAIKRYYVNGSLYTKLMIGLLFYVPISITRMVTFISNHQYVNIQNLAIFSFMSIIALTVIIYLIELDEMQREMRRKLQSADKMNAISQLAASVAHEIRNPMTTVKGFMQLMQKDQNLTESQMQYIKISLKELERTNQIIGDFLSLSKPTYILNEKIHLDPLIDEVTNFMKSYAHFSNVSLDYQSAPNLYIDGNPNELKQVLINLIKNAIESMENGGQVEVTVLQEEDIAIISIKDNGIGIPEKQLKELGQPYYSTKSRGTGLGLMIAFDIIKRMEGTYQITSKENTGTTISLHFPVST</sequence>
<evidence type="ECO:0000313" key="12">
    <source>
        <dbReference type="Proteomes" id="UP000233343"/>
    </source>
</evidence>
<dbReference type="InterPro" id="IPR003661">
    <property type="entry name" value="HisK_dim/P_dom"/>
</dbReference>
<keyword evidence="9" id="KW-0812">Transmembrane</keyword>
<evidence type="ECO:0000256" key="7">
    <source>
        <dbReference type="ARBA" id="ARBA00022840"/>
    </source>
</evidence>
<feature type="transmembrane region" description="Helical" evidence="9">
    <location>
        <begin position="171"/>
        <end position="190"/>
    </location>
</feature>
<dbReference type="PRINTS" id="PR00344">
    <property type="entry name" value="BCTRLSENSOR"/>
</dbReference>
<accession>A0A2N0ZHW1</accession>
<keyword evidence="7" id="KW-0067">ATP-binding</keyword>
<dbReference type="InterPro" id="IPR050736">
    <property type="entry name" value="Sensor_HK_Regulatory"/>
</dbReference>
<dbReference type="GO" id="GO:0005524">
    <property type="term" value="F:ATP binding"/>
    <property type="evidence" value="ECO:0007669"/>
    <property type="project" value="UniProtKB-KW"/>
</dbReference>
<evidence type="ECO:0000256" key="1">
    <source>
        <dbReference type="ARBA" id="ARBA00000085"/>
    </source>
</evidence>
<protein>
    <recommendedName>
        <fullName evidence="2">histidine kinase</fullName>
        <ecNumber evidence="2">2.7.13.3</ecNumber>
    </recommendedName>
</protein>
<organism evidence="11 12">
    <name type="scientific">Cytobacillus horneckiae</name>
    <dbReference type="NCBI Taxonomy" id="549687"/>
    <lineage>
        <taxon>Bacteria</taxon>
        <taxon>Bacillati</taxon>
        <taxon>Bacillota</taxon>
        <taxon>Bacilli</taxon>
        <taxon>Bacillales</taxon>
        <taxon>Bacillaceae</taxon>
        <taxon>Cytobacillus</taxon>
    </lineage>
</organism>
<feature type="transmembrane region" description="Helical" evidence="9">
    <location>
        <begin position="107"/>
        <end position="127"/>
    </location>
</feature>
<dbReference type="AlphaFoldDB" id="A0A2N0ZHW1"/>
<dbReference type="PANTHER" id="PTHR43711:SF26">
    <property type="entry name" value="SENSOR HISTIDINE KINASE RCSC"/>
    <property type="match status" value="1"/>
</dbReference>
<evidence type="ECO:0000256" key="6">
    <source>
        <dbReference type="ARBA" id="ARBA00022777"/>
    </source>
</evidence>
<dbReference type="RefSeq" id="WP_083957406.1">
    <property type="nucleotide sequence ID" value="NZ_JAFDQP010000004.1"/>
</dbReference>
<keyword evidence="3" id="KW-0597">Phosphoprotein</keyword>
<evidence type="ECO:0000313" key="11">
    <source>
        <dbReference type="EMBL" id="PKG29098.1"/>
    </source>
</evidence>
<evidence type="ECO:0000256" key="5">
    <source>
        <dbReference type="ARBA" id="ARBA00022741"/>
    </source>
</evidence>
<keyword evidence="12" id="KW-1185">Reference proteome</keyword>
<dbReference type="InterPro" id="IPR004358">
    <property type="entry name" value="Sig_transdc_His_kin-like_C"/>
</dbReference>
<feature type="transmembrane region" description="Helical" evidence="9">
    <location>
        <begin position="12"/>
        <end position="36"/>
    </location>
</feature>
<dbReference type="Gene3D" id="3.30.565.10">
    <property type="entry name" value="Histidine kinase-like ATPase, C-terminal domain"/>
    <property type="match status" value="1"/>
</dbReference>
<keyword evidence="4" id="KW-0808">Transferase</keyword>
<feature type="transmembrane region" description="Helical" evidence="9">
    <location>
        <begin position="139"/>
        <end position="159"/>
    </location>
</feature>
<keyword evidence="6 11" id="KW-0418">Kinase</keyword>
<dbReference type="CDD" id="cd00082">
    <property type="entry name" value="HisKA"/>
    <property type="match status" value="1"/>
</dbReference>
<name>A0A2N0ZHW1_9BACI</name>
<comment type="caution">
    <text evidence="11">The sequence shown here is derived from an EMBL/GenBank/DDBJ whole genome shotgun (WGS) entry which is preliminary data.</text>
</comment>
<keyword evidence="9" id="KW-1133">Transmembrane helix</keyword>
<dbReference type="SMART" id="SM00388">
    <property type="entry name" value="HisKA"/>
    <property type="match status" value="1"/>
</dbReference>
<dbReference type="PANTHER" id="PTHR43711">
    <property type="entry name" value="TWO-COMPONENT HISTIDINE KINASE"/>
    <property type="match status" value="1"/>
</dbReference>
<evidence type="ECO:0000256" key="3">
    <source>
        <dbReference type="ARBA" id="ARBA00022553"/>
    </source>
</evidence>
<dbReference type="SUPFAM" id="SSF47384">
    <property type="entry name" value="Homodimeric domain of signal transducing histidine kinase"/>
    <property type="match status" value="1"/>
</dbReference>
<proteinExistence type="predicted"/>
<comment type="catalytic activity">
    <reaction evidence="1">
        <text>ATP + protein L-histidine = ADP + protein N-phospho-L-histidine.</text>
        <dbReference type="EC" id="2.7.13.3"/>
    </reaction>
</comment>
<keyword evidence="8" id="KW-0902">Two-component regulatory system</keyword>
<dbReference type="EMBL" id="PISD01000019">
    <property type="protein sequence ID" value="PKG29098.1"/>
    <property type="molecule type" value="Genomic_DNA"/>
</dbReference>
<keyword evidence="5" id="KW-0547">Nucleotide-binding</keyword>
<gene>
    <name evidence="11" type="ORF">CWS20_10045</name>
</gene>
<dbReference type="EC" id="2.7.13.3" evidence="2"/>
<feature type="transmembrane region" description="Helical" evidence="9">
    <location>
        <begin position="77"/>
        <end position="101"/>
    </location>
</feature>
<evidence type="ECO:0000259" key="10">
    <source>
        <dbReference type="PROSITE" id="PS50109"/>
    </source>
</evidence>
<dbReference type="InterPro" id="IPR003594">
    <property type="entry name" value="HATPase_dom"/>
</dbReference>
<dbReference type="Pfam" id="PF02518">
    <property type="entry name" value="HATPase_c"/>
    <property type="match status" value="1"/>
</dbReference>
<dbReference type="InterPro" id="IPR005467">
    <property type="entry name" value="His_kinase_dom"/>
</dbReference>
<feature type="transmembrane region" description="Helical" evidence="9">
    <location>
        <begin position="48"/>
        <end position="65"/>
    </location>
</feature>
<dbReference type="Pfam" id="PF00512">
    <property type="entry name" value="HisKA"/>
    <property type="match status" value="1"/>
</dbReference>
<dbReference type="GO" id="GO:0000155">
    <property type="term" value="F:phosphorelay sensor kinase activity"/>
    <property type="evidence" value="ECO:0007669"/>
    <property type="project" value="InterPro"/>
</dbReference>
<keyword evidence="9" id="KW-0472">Membrane</keyword>
<dbReference type="SMART" id="SM00387">
    <property type="entry name" value="HATPase_c"/>
    <property type="match status" value="1"/>
</dbReference>
<dbReference type="SUPFAM" id="SSF55874">
    <property type="entry name" value="ATPase domain of HSP90 chaperone/DNA topoisomerase II/histidine kinase"/>
    <property type="match status" value="1"/>
</dbReference>
<dbReference type="InterPro" id="IPR036890">
    <property type="entry name" value="HATPase_C_sf"/>
</dbReference>
<feature type="domain" description="Histidine kinase" evidence="10">
    <location>
        <begin position="216"/>
        <end position="422"/>
    </location>
</feature>
<dbReference type="Gene3D" id="1.10.287.130">
    <property type="match status" value="1"/>
</dbReference>
<dbReference type="InterPro" id="IPR036097">
    <property type="entry name" value="HisK_dim/P_sf"/>
</dbReference>
<evidence type="ECO:0000256" key="9">
    <source>
        <dbReference type="SAM" id="Phobius"/>
    </source>
</evidence>
<dbReference type="PROSITE" id="PS50109">
    <property type="entry name" value="HIS_KIN"/>
    <property type="match status" value="1"/>
</dbReference>
<evidence type="ECO:0000256" key="2">
    <source>
        <dbReference type="ARBA" id="ARBA00012438"/>
    </source>
</evidence>
<evidence type="ECO:0000256" key="8">
    <source>
        <dbReference type="ARBA" id="ARBA00023012"/>
    </source>
</evidence>
<dbReference type="CDD" id="cd00075">
    <property type="entry name" value="HATPase"/>
    <property type="match status" value="1"/>
</dbReference>
<reference evidence="11 12" key="1">
    <citation type="journal article" date="2010" name="Int. J. Syst. Evol. Microbiol.">
        <title>Bacillus horneckiae sp. nov., isolated from a spacecraft-assembly clean room.</title>
        <authorList>
            <person name="Vaishampayan P."/>
            <person name="Probst A."/>
            <person name="Krishnamurthi S."/>
            <person name="Ghosh S."/>
            <person name="Osman S."/>
            <person name="McDowall A."/>
            <person name="Ruckmani A."/>
            <person name="Mayilraj S."/>
            <person name="Venkateswaran K."/>
        </authorList>
    </citation>
    <scope>NUCLEOTIDE SEQUENCE [LARGE SCALE GENOMIC DNA]</scope>
    <source>
        <strain evidence="12">1PO1SC</strain>
    </source>
</reference>